<feature type="region of interest" description="Disordered" evidence="1">
    <location>
        <begin position="1"/>
        <end position="35"/>
    </location>
</feature>
<evidence type="ECO:0000313" key="2">
    <source>
        <dbReference type="EMBL" id="LAA38862.1"/>
    </source>
</evidence>
<accession>A0A2D4EUD7</accession>
<feature type="compositionally biased region" description="Acidic residues" evidence="1">
    <location>
        <begin position="15"/>
        <end position="31"/>
    </location>
</feature>
<reference evidence="2" key="1">
    <citation type="submission" date="2017-07" db="EMBL/GenBank/DDBJ databases">
        <authorList>
            <person name="Mikheyev A."/>
            <person name="Grau M."/>
        </authorList>
    </citation>
    <scope>NUCLEOTIDE SEQUENCE</scope>
    <source>
        <tissue evidence="2">Venom_gland</tissue>
    </source>
</reference>
<protein>
    <submittedName>
        <fullName evidence="2">Uncharacterized protein</fullName>
    </submittedName>
</protein>
<dbReference type="AlphaFoldDB" id="A0A2D4EUD7"/>
<sequence length="101" mass="11196">MHEAVWSQGGRTVKEEEENNLDEEEETEEGVGETTGYHCSLLEEDALSMVDRKTGSIFSSLALENSSSSTASFGGSAQAEWEMCVDRKRQYPVALSRETRS</sequence>
<name>A0A2D4EUD7_MICCO</name>
<proteinExistence type="predicted"/>
<organism evidence="2">
    <name type="scientific">Micrurus corallinus</name>
    <name type="common">Brazilian coral snake</name>
    <dbReference type="NCBI Taxonomy" id="54390"/>
    <lineage>
        <taxon>Eukaryota</taxon>
        <taxon>Metazoa</taxon>
        <taxon>Chordata</taxon>
        <taxon>Craniata</taxon>
        <taxon>Vertebrata</taxon>
        <taxon>Euteleostomi</taxon>
        <taxon>Lepidosauria</taxon>
        <taxon>Squamata</taxon>
        <taxon>Bifurcata</taxon>
        <taxon>Unidentata</taxon>
        <taxon>Episquamata</taxon>
        <taxon>Toxicofera</taxon>
        <taxon>Serpentes</taxon>
        <taxon>Colubroidea</taxon>
        <taxon>Elapidae</taxon>
        <taxon>Elapinae</taxon>
        <taxon>Micrurus</taxon>
    </lineage>
</organism>
<dbReference type="EMBL" id="IACJ01028690">
    <property type="protein sequence ID" value="LAA38862.1"/>
    <property type="molecule type" value="Transcribed_RNA"/>
</dbReference>
<evidence type="ECO:0000256" key="1">
    <source>
        <dbReference type="SAM" id="MobiDB-lite"/>
    </source>
</evidence>
<reference evidence="2" key="2">
    <citation type="submission" date="2017-11" db="EMBL/GenBank/DDBJ databases">
        <title>Coralsnake Venomics: Analyses of Venom Gland Transcriptomes and Proteomes of Six Brazilian Taxa.</title>
        <authorList>
            <person name="Aird S.D."/>
            <person name="Jorge da Silva N."/>
            <person name="Qiu L."/>
            <person name="Villar-Briones A."/>
            <person name="Aparecida-Saddi V."/>
            <person name="Campos-Telles M.P."/>
            <person name="Grau M."/>
            <person name="Mikheyev A.S."/>
        </authorList>
    </citation>
    <scope>NUCLEOTIDE SEQUENCE</scope>
    <source>
        <tissue evidence="2">Venom_gland</tissue>
    </source>
</reference>